<name>A0ACB8WWW1_9TELE</name>
<sequence length="335" mass="36648">MIDFVVVSSDLRPYVLDTRVKRGAELVNRSPPGGELDLLAEEGSWTDLADPNIPREAGDIESEWTMFSASIVDTAVRSCGRKVSGACRGWQPPNPVVDTGSKGCCQAEEGVLSGHVGLWDSWRLTQLTEILANPPAPQKGEAVLCQHCLQCGWGSVDLNWWTLSDGGRNTFTRISSIPPTCLPVRKRRLGTLRWTRPITRAEVTEVVRKLLGGKAPGVDEIRPEYLKSQQETKQELGSHYRQRSQGPEGVRFGNHRISSLLFADDVVLLASSSQDLQHVLERFAAECEAAGITISTSKSEAMLLDRKRVACPLRGGWRGPASSGGVQVSRGLVHE</sequence>
<gene>
    <name evidence="1" type="ORF">L3Q82_022671</name>
</gene>
<comment type="caution">
    <text evidence="1">The sequence shown here is derived from an EMBL/GenBank/DDBJ whole genome shotgun (WGS) entry which is preliminary data.</text>
</comment>
<dbReference type="EMBL" id="CM041535">
    <property type="protein sequence ID" value="KAI3372304.1"/>
    <property type="molecule type" value="Genomic_DNA"/>
</dbReference>
<evidence type="ECO:0000313" key="2">
    <source>
        <dbReference type="Proteomes" id="UP000831701"/>
    </source>
</evidence>
<evidence type="ECO:0000313" key="1">
    <source>
        <dbReference type="EMBL" id="KAI3372304.1"/>
    </source>
</evidence>
<accession>A0ACB8WWW1</accession>
<keyword evidence="2" id="KW-1185">Reference proteome</keyword>
<protein>
    <submittedName>
        <fullName evidence="1">Uncharacterized protein</fullName>
    </submittedName>
</protein>
<dbReference type="Proteomes" id="UP000831701">
    <property type="component" value="Chromosome 5"/>
</dbReference>
<organism evidence="1 2">
    <name type="scientific">Scortum barcoo</name>
    <name type="common">barcoo grunter</name>
    <dbReference type="NCBI Taxonomy" id="214431"/>
    <lineage>
        <taxon>Eukaryota</taxon>
        <taxon>Metazoa</taxon>
        <taxon>Chordata</taxon>
        <taxon>Craniata</taxon>
        <taxon>Vertebrata</taxon>
        <taxon>Euteleostomi</taxon>
        <taxon>Actinopterygii</taxon>
        <taxon>Neopterygii</taxon>
        <taxon>Teleostei</taxon>
        <taxon>Neoteleostei</taxon>
        <taxon>Acanthomorphata</taxon>
        <taxon>Eupercaria</taxon>
        <taxon>Centrarchiformes</taxon>
        <taxon>Terapontoidei</taxon>
        <taxon>Terapontidae</taxon>
        <taxon>Scortum</taxon>
    </lineage>
</organism>
<proteinExistence type="predicted"/>
<reference evidence="1" key="1">
    <citation type="submission" date="2022-04" db="EMBL/GenBank/DDBJ databases">
        <title>Jade perch genome.</title>
        <authorList>
            <person name="Chao B."/>
        </authorList>
    </citation>
    <scope>NUCLEOTIDE SEQUENCE</scope>
    <source>
        <strain evidence="1">CB-2022</strain>
    </source>
</reference>